<evidence type="ECO:0000256" key="1">
    <source>
        <dbReference type="SAM" id="MobiDB-lite"/>
    </source>
</evidence>
<dbReference type="RefSeq" id="WP_271340856.1">
    <property type="nucleotide sequence ID" value="NZ_JAQKAB010000006.1"/>
</dbReference>
<reference evidence="3 4" key="1">
    <citation type="submission" date="2023-01" db="EMBL/GenBank/DDBJ databases">
        <title>Bacillus changyiensis sp. nov., isolated from a coastal deposit.</title>
        <authorList>
            <person name="Xiao G."/>
            <person name="Lai Q."/>
            <person name="Hu Z."/>
            <person name="Shao Z."/>
        </authorList>
    </citation>
    <scope>NUCLEOTIDE SEQUENCE [LARGE SCALE GENOMIC DNA]</scope>
    <source>
        <strain evidence="3 4">CLL-7-23</strain>
    </source>
</reference>
<comment type="caution">
    <text evidence="3">The sequence shown here is derived from an EMBL/GenBank/DDBJ whole genome shotgun (WGS) entry which is preliminary data.</text>
</comment>
<evidence type="ECO:0000256" key="2">
    <source>
        <dbReference type="SAM" id="Phobius"/>
    </source>
</evidence>
<proteinExistence type="predicted"/>
<evidence type="ECO:0000313" key="4">
    <source>
        <dbReference type="Proteomes" id="UP001211894"/>
    </source>
</evidence>
<dbReference type="InterPro" id="IPR014245">
    <property type="entry name" value="Spore_III_AF"/>
</dbReference>
<feature type="transmembrane region" description="Helical" evidence="2">
    <location>
        <begin position="6"/>
        <end position="25"/>
    </location>
</feature>
<keyword evidence="2" id="KW-1133">Transmembrane helix</keyword>
<accession>A0ABT4X473</accession>
<feature type="region of interest" description="Disordered" evidence="1">
    <location>
        <begin position="199"/>
        <end position="219"/>
    </location>
</feature>
<organism evidence="3 4">
    <name type="scientific">Bacillus changyiensis</name>
    <dbReference type="NCBI Taxonomy" id="3004103"/>
    <lineage>
        <taxon>Bacteria</taxon>
        <taxon>Bacillati</taxon>
        <taxon>Bacillota</taxon>
        <taxon>Bacilli</taxon>
        <taxon>Bacillales</taxon>
        <taxon>Bacillaceae</taxon>
        <taxon>Bacillus</taxon>
    </lineage>
</organism>
<keyword evidence="2" id="KW-0472">Membrane</keyword>
<dbReference type="EMBL" id="JAQKAB010000006">
    <property type="protein sequence ID" value="MDA7026993.1"/>
    <property type="molecule type" value="Genomic_DNA"/>
</dbReference>
<dbReference type="Proteomes" id="UP001211894">
    <property type="component" value="Unassembled WGS sequence"/>
</dbReference>
<dbReference type="Pfam" id="PF09581">
    <property type="entry name" value="Spore_III_AF"/>
    <property type="match status" value="1"/>
</dbReference>
<keyword evidence="4" id="KW-1185">Reference proteome</keyword>
<gene>
    <name evidence="3" type="primary">spoIIIAF</name>
    <name evidence="3" type="ORF">PJ311_10275</name>
</gene>
<evidence type="ECO:0000313" key="3">
    <source>
        <dbReference type="EMBL" id="MDA7026993.1"/>
    </source>
</evidence>
<protein>
    <submittedName>
        <fullName evidence="3">Stage III sporulation protein AF</fullName>
    </submittedName>
</protein>
<name>A0ABT4X473_9BACI</name>
<dbReference type="NCBIfam" id="TIGR02896">
    <property type="entry name" value="spore_III_AF"/>
    <property type="match status" value="1"/>
</dbReference>
<keyword evidence="2" id="KW-0812">Transmembrane</keyword>
<feature type="transmembrane region" description="Helical" evidence="2">
    <location>
        <begin position="37"/>
        <end position="54"/>
    </location>
</feature>
<sequence length="219" mass="25143">MGFLTEWLTNIILFILLATIIDMLLPNSSMKKYAKMVISLLLIVVILNPIFKLFRTDPDIIFEQLTKNGQVRPEKIKSQLNSEKKEIQASQQAYILEQMADQLKNNAEELFNHDKYVIERVKLSAAGELKSEKDVFEQIKVAVFMDSASQKTVQAISPVEIDTGESYQPKHEQNEKEIEKIKHQLADIWEISPDKITVHIEGGEQSGNEQKNMDRQADR</sequence>